<comment type="caution">
    <text evidence="1">The sequence shown here is derived from an EMBL/GenBank/DDBJ whole genome shotgun (WGS) entry which is preliminary data.</text>
</comment>
<evidence type="ECO:0000313" key="2">
    <source>
        <dbReference type="Proteomes" id="UP000765509"/>
    </source>
</evidence>
<organism evidence="1 2">
    <name type="scientific">Austropuccinia psidii MF-1</name>
    <dbReference type="NCBI Taxonomy" id="1389203"/>
    <lineage>
        <taxon>Eukaryota</taxon>
        <taxon>Fungi</taxon>
        <taxon>Dikarya</taxon>
        <taxon>Basidiomycota</taxon>
        <taxon>Pucciniomycotina</taxon>
        <taxon>Pucciniomycetes</taxon>
        <taxon>Pucciniales</taxon>
        <taxon>Sphaerophragmiaceae</taxon>
        <taxon>Austropuccinia</taxon>
    </lineage>
</organism>
<proteinExistence type="predicted"/>
<keyword evidence="2" id="KW-1185">Reference proteome</keyword>
<reference evidence="1" key="1">
    <citation type="submission" date="2021-03" db="EMBL/GenBank/DDBJ databases">
        <title>Draft genome sequence of rust myrtle Austropuccinia psidii MF-1, a brazilian biotype.</title>
        <authorList>
            <person name="Quecine M.C."/>
            <person name="Pachon D.M.R."/>
            <person name="Bonatelli M.L."/>
            <person name="Correr F.H."/>
            <person name="Franceschini L.M."/>
            <person name="Leite T.F."/>
            <person name="Margarido G.R.A."/>
            <person name="Almeida C.A."/>
            <person name="Ferrarezi J.A."/>
            <person name="Labate C.A."/>
        </authorList>
    </citation>
    <scope>NUCLEOTIDE SEQUENCE</scope>
    <source>
        <strain evidence="1">MF-1</strain>
    </source>
</reference>
<dbReference type="AlphaFoldDB" id="A0A9Q3E3I7"/>
<protein>
    <submittedName>
        <fullName evidence="1">Uncharacterized protein</fullName>
    </submittedName>
</protein>
<accession>A0A9Q3E3I7</accession>
<dbReference type="EMBL" id="AVOT02024541">
    <property type="protein sequence ID" value="MBW0515266.1"/>
    <property type="molecule type" value="Genomic_DNA"/>
</dbReference>
<evidence type="ECO:0000313" key="1">
    <source>
        <dbReference type="EMBL" id="MBW0515266.1"/>
    </source>
</evidence>
<sequence>MARATCPQVWCYAHTPIRSDWGRRYSHIGPAWVKHFEKAPLATLTIAAKTCDGLVSSSLDPAVLANYQDEPQNCGAHSDCTASLAQWHYSYTPLPVLCCTIQNTTQANCVPIQITDRGPVPVQDNHACKDVQRIS</sequence>
<name>A0A9Q3E3I7_9BASI</name>
<gene>
    <name evidence="1" type="ORF">O181_054981</name>
</gene>
<dbReference type="Proteomes" id="UP000765509">
    <property type="component" value="Unassembled WGS sequence"/>
</dbReference>